<dbReference type="PANTHER" id="PTHR44103:SF1">
    <property type="entry name" value="PROPROTEIN CONVERTASE P"/>
    <property type="match status" value="1"/>
</dbReference>
<dbReference type="EMBL" id="CP018135">
    <property type="protein sequence ID" value="APF39957.1"/>
    <property type="molecule type" value="Genomic_DNA"/>
</dbReference>
<name>A0A1L2ZL89_9MICC</name>
<reference evidence="3 4" key="1">
    <citation type="submission" date="2016-11" db="EMBL/GenBank/DDBJ databases">
        <title>Genome sequencing of Zhihengliuella aestuarii B18 antagonistic to Plasmodiophora brassicae.</title>
        <authorList>
            <person name="Luo Y."/>
        </authorList>
    </citation>
    <scope>NUCLEOTIDE SEQUENCE [LARGE SCALE GENOMIC DNA]</scope>
    <source>
        <strain evidence="3 4">B18</strain>
    </source>
</reference>
<keyword evidence="4" id="KW-1185">Reference proteome</keyword>
<feature type="chain" id="PRO_5012611433" evidence="2">
    <location>
        <begin position="43"/>
        <end position="539"/>
    </location>
</feature>
<dbReference type="Pfam" id="PF13517">
    <property type="entry name" value="FG-GAP_3"/>
    <property type="match status" value="2"/>
</dbReference>
<evidence type="ECO:0000256" key="1">
    <source>
        <dbReference type="ARBA" id="ARBA00022729"/>
    </source>
</evidence>
<dbReference type="InterPro" id="IPR028994">
    <property type="entry name" value="Integrin_alpha_N"/>
</dbReference>
<dbReference type="AlphaFoldDB" id="A0A1L2ZL89"/>
<dbReference type="SUPFAM" id="SSF69318">
    <property type="entry name" value="Integrin alpha N-terminal domain"/>
    <property type="match status" value="1"/>
</dbReference>
<dbReference type="KEGG" id="nae:BHE16_01760"/>
<dbReference type="Gene3D" id="3.20.20.80">
    <property type="entry name" value="Glycosidases"/>
    <property type="match status" value="1"/>
</dbReference>
<evidence type="ECO:0000313" key="3">
    <source>
        <dbReference type="EMBL" id="APF39957.1"/>
    </source>
</evidence>
<keyword evidence="1 2" id="KW-0732">Signal</keyword>
<accession>A0A1L2ZL89</accession>
<evidence type="ECO:0000313" key="4">
    <source>
        <dbReference type="Proteomes" id="UP000183530"/>
    </source>
</evidence>
<dbReference type="RefSeq" id="WP_071893434.1">
    <property type="nucleotide sequence ID" value="NZ_CP018135.1"/>
</dbReference>
<dbReference type="InterPro" id="IPR017853">
    <property type="entry name" value="GH"/>
</dbReference>
<proteinExistence type="predicted"/>
<sequence length="539" mass="57649">MSAVTAAPARQRSRWQAVRQFFATLSASALIATLPAAPPAAADDLFGHDISWPQCTVAEGGFALPMPPSTTQFVVIGLTNGLGFTTNPCIARQYQWTKDRGKPAQAYGMATYPTAAQLTAYGSSGPWRGTGLQARLANTGYRQAVEATNTLSGIGWKPSTVWIDVEPRPKQPWPAATTPAASANSRAVVEGYMRALRDRGYKYGFYSYTNGWKEIVTSWRAPGVPVWATAGTLDYPTEALDRCTQASFSGGKVLLSQWYNTTRDYDRTCPGYSFGTPATPSHTELYGDKDLTGNRTNDLLARHSSSGVLYVYPGNGLGTLNSRATVGSSWNSMGLITTVGDWNGDGKADVIARLNSTGDLYLYRGKGVGTFQPRIKIGSAWGTINRLSGQGDFTGDGNVDLLARTTGGTLYVYPGNGAGGFKSRITVGTGWQVMRDIVSTGDFTGDGRADLIALQSSTGQLWLYPGNGPGRFGARTQIGAGWSVMTELVGSGDFNRDRKPDLLARRSTGELYLYPGTGAGKLGTRTLVSIGWNVMNSLD</sequence>
<dbReference type="SUPFAM" id="SSF51445">
    <property type="entry name" value="(Trans)glycosidases"/>
    <property type="match status" value="1"/>
</dbReference>
<dbReference type="STRING" id="556325.BHE16_01760"/>
<dbReference type="Proteomes" id="UP000183530">
    <property type="component" value="Chromosome"/>
</dbReference>
<feature type="signal peptide" evidence="2">
    <location>
        <begin position="1"/>
        <end position="42"/>
    </location>
</feature>
<evidence type="ECO:0000256" key="2">
    <source>
        <dbReference type="SAM" id="SignalP"/>
    </source>
</evidence>
<protein>
    <submittedName>
        <fullName evidence="3">Uncharacterized protein</fullName>
    </submittedName>
</protein>
<organism evidence="3 4">
    <name type="scientific">Neomicrococcus aestuarii</name>
    <dbReference type="NCBI Taxonomy" id="556325"/>
    <lineage>
        <taxon>Bacteria</taxon>
        <taxon>Bacillati</taxon>
        <taxon>Actinomycetota</taxon>
        <taxon>Actinomycetes</taxon>
        <taxon>Micrococcales</taxon>
        <taxon>Micrococcaceae</taxon>
        <taxon>Neomicrococcus</taxon>
    </lineage>
</organism>
<dbReference type="OrthoDB" id="9779955at2"/>
<gene>
    <name evidence="3" type="ORF">BHE16_01760</name>
</gene>
<dbReference type="PANTHER" id="PTHR44103">
    <property type="entry name" value="PROPROTEIN CONVERTASE P"/>
    <property type="match status" value="1"/>
</dbReference>
<dbReference type="Gene3D" id="2.130.10.130">
    <property type="entry name" value="Integrin alpha, N-terminal"/>
    <property type="match status" value="2"/>
</dbReference>
<dbReference type="InterPro" id="IPR013517">
    <property type="entry name" value="FG-GAP"/>
</dbReference>